<dbReference type="Pfam" id="PF00482">
    <property type="entry name" value="T2SSF"/>
    <property type="match status" value="2"/>
</dbReference>
<comment type="caution">
    <text evidence="10">The sequence shown here is derived from an EMBL/GenBank/DDBJ whole genome shotgun (WGS) entry which is preliminary data.</text>
</comment>
<evidence type="ECO:0000256" key="8">
    <source>
        <dbReference type="SAM" id="Phobius"/>
    </source>
</evidence>
<organism evidence="10 11">
    <name type="scientific">Candidatus Berkelbacteria bacterium Athens1014_28</name>
    <dbReference type="NCBI Taxonomy" id="2017145"/>
    <lineage>
        <taxon>Bacteria</taxon>
        <taxon>Candidatus Berkelbacteria</taxon>
    </lineage>
</organism>
<protein>
    <submittedName>
        <fullName evidence="10">Type II secretory pathway, component PulF</fullName>
    </submittedName>
</protein>
<keyword evidence="5 8" id="KW-1133">Transmembrane helix</keyword>
<evidence type="ECO:0000256" key="1">
    <source>
        <dbReference type="ARBA" id="ARBA00004651"/>
    </source>
</evidence>
<dbReference type="Proteomes" id="UP000316495">
    <property type="component" value="Unassembled WGS sequence"/>
</dbReference>
<feature type="domain" description="Type II secretion system protein GspF" evidence="9">
    <location>
        <begin position="305"/>
        <end position="428"/>
    </location>
</feature>
<evidence type="ECO:0000313" key="10">
    <source>
        <dbReference type="EMBL" id="TSC94703.1"/>
    </source>
</evidence>
<proteinExistence type="inferred from homology"/>
<feature type="non-terminal residue" evidence="10">
    <location>
        <position position="1"/>
    </location>
</feature>
<dbReference type="EMBL" id="VMGN01000008">
    <property type="protein sequence ID" value="TSC94703.1"/>
    <property type="molecule type" value="Genomic_DNA"/>
</dbReference>
<feature type="region of interest" description="Disordered" evidence="7">
    <location>
        <begin position="1"/>
        <end position="78"/>
    </location>
</feature>
<dbReference type="GO" id="GO:0005886">
    <property type="term" value="C:plasma membrane"/>
    <property type="evidence" value="ECO:0007669"/>
    <property type="project" value="UniProtKB-SubCell"/>
</dbReference>
<gene>
    <name evidence="10" type="ORF">Athens101428_218</name>
</gene>
<dbReference type="InterPro" id="IPR042094">
    <property type="entry name" value="T2SS_GspF_sf"/>
</dbReference>
<dbReference type="AlphaFoldDB" id="A0A554LPA4"/>
<dbReference type="InterPro" id="IPR018076">
    <property type="entry name" value="T2SS_GspF_dom"/>
</dbReference>
<dbReference type="GO" id="GO:0015628">
    <property type="term" value="P:protein secretion by the type II secretion system"/>
    <property type="evidence" value="ECO:0007669"/>
    <property type="project" value="TreeGrafter"/>
</dbReference>
<name>A0A554LPA4_9BACT</name>
<evidence type="ECO:0000256" key="7">
    <source>
        <dbReference type="SAM" id="MobiDB-lite"/>
    </source>
</evidence>
<comment type="subcellular location">
    <subcellularLocation>
        <location evidence="1">Cell membrane</location>
        <topology evidence="1">Multi-pass membrane protein</topology>
    </subcellularLocation>
</comment>
<evidence type="ECO:0000256" key="6">
    <source>
        <dbReference type="ARBA" id="ARBA00023136"/>
    </source>
</evidence>
<evidence type="ECO:0000256" key="4">
    <source>
        <dbReference type="ARBA" id="ARBA00022692"/>
    </source>
</evidence>
<evidence type="ECO:0000259" key="9">
    <source>
        <dbReference type="Pfam" id="PF00482"/>
    </source>
</evidence>
<dbReference type="InterPro" id="IPR003004">
    <property type="entry name" value="GspF/PilC"/>
</dbReference>
<feature type="transmembrane region" description="Helical" evidence="8">
    <location>
        <begin position="200"/>
        <end position="221"/>
    </location>
</feature>
<evidence type="ECO:0000313" key="11">
    <source>
        <dbReference type="Proteomes" id="UP000316495"/>
    </source>
</evidence>
<dbReference type="PANTHER" id="PTHR30012">
    <property type="entry name" value="GENERAL SECRETION PATHWAY PROTEIN"/>
    <property type="match status" value="1"/>
</dbReference>
<feature type="transmembrane region" description="Helical" evidence="8">
    <location>
        <begin position="409"/>
        <end position="433"/>
    </location>
</feature>
<keyword evidence="6 8" id="KW-0472">Membrane</keyword>
<sequence>TTSGEKTISPIISDIKKPLPQKQEPVEQEPVNFEKPEAKISMEVPKLKLDHEENIGVDKKTDELKKPEDDNKKKLPADKSSGLKKEISIFKVSLNEKVFLAKHLATIIKAGISLPESLRIVAKQTKGKMHTVLLDVITKVEGGKALNVALSDHKNVFDPLFINMVKVGETSGTLDESLHYLSLQLTKDSRLISKVKSASLYPSIVLITAFVVGGGVSYFVLPKLTKLFTSFGSKLPLSTRILLAISDSIQKYGVYWLIGLVVGFIFFVLILKIYPIRHLWHKFTLKIPIIGNLMKNLNLARISLTLGTLMKSSVSIDEALEITKGTVSSIPYQVAIKKILDEVRGGKSIGETMILVDPKSRLFPGTFLAMVQVGEKTGTLYDSLLYTAEFCEEEVDNITKDLATALEPILLILIAIVVGFVAIAIVTPMYSILGVVNK</sequence>
<reference evidence="10 11" key="1">
    <citation type="submission" date="2017-07" db="EMBL/GenBank/DDBJ databases">
        <title>Mechanisms for carbon and nitrogen cycling indicate functional differentiation within the Candidate Phyla Radiation.</title>
        <authorList>
            <person name="Danczak R.E."/>
            <person name="Johnston M.D."/>
            <person name="Kenah C."/>
            <person name="Slattery M."/>
            <person name="Wrighton K.C."/>
            <person name="Wilkins M.J."/>
        </authorList>
    </citation>
    <scope>NUCLEOTIDE SEQUENCE [LARGE SCALE GENOMIC DNA]</scope>
    <source>
        <strain evidence="10">Athens1014_28</strain>
    </source>
</reference>
<dbReference type="PRINTS" id="PR00812">
    <property type="entry name" value="BCTERIALGSPF"/>
</dbReference>
<accession>A0A554LPA4</accession>
<evidence type="ECO:0000256" key="3">
    <source>
        <dbReference type="ARBA" id="ARBA00022475"/>
    </source>
</evidence>
<feature type="transmembrane region" description="Helical" evidence="8">
    <location>
        <begin position="253"/>
        <end position="274"/>
    </location>
</feature>
<keyword evidence="3" id="KW-1003">Cell membrane</keyword>
<evidence type="ECO:0000256" key="2">
    <source>
        <dbReference type="ARBA" id="ARBA00005745"/>
    </source>
</evidence>
<feature type="domain" description="Type II secretion system protein GspF" evidence="9">
    <location>
        <begin position="101"/>
        <end position="222"/>
    </location>
</feature>
<dbReference type="Gene3D" id="1.20.81.30">
    <property type="entry name" value="Type II secretion system (T2SS), domain F"/>
    <property type="match status" value="2"/>
</dbReference>
<comment type="similarity">
    <text evidence="2">Belongs to the GSP F family.</text>
</comment>
<keyword evidence="4 8" id="KW-0812">Transmembrane</keyword>
<dbReference type="PANTHER" id="PTHR30012:SF0">
    <property type="entry name" value="TYPE II SECRETION SYSTEM PROTEIN F-RELATED"/>
    <property type="match status" value="1"/>
</dbReference>
<feature type="compositionally biased region" description="Basic and acidic residues" evidence="7">
    <location>
        <begin position="32"/>
        <end position="78"/>
    </location>
</feature>
<evidence type="ECO:0000256" key="5">
    <source>
        <dbReference type="ARBA" id="ARBA00022989"/>
    </source>
</evidence>